<dbReference type="InterPro" id="IPR036390">
    <property type="entry name" value="WH_DNA-bd_sf"/>
</dbReference>
<name>A0ABR9ZR47_9FIRM</name>
<organism evidence="6 7">
    <name type="scientific">Fusibacter ferrireducens</name>
    <dbReference type="NCBI Taxonomy" id="2785058"/>
    <lineage>
        <taxon>Bacteria</taxon>
        <taxon>Bacillati</taxon>
        <taxon>Bacillota</taxon>
        <taxon>Clostridia</taxon>
        <taxon>Eubacteriales</taxon>
        <taxon>Eubacteriales Family XII. Incertae Sedis</taxon>
        <taxon>Fusibacter</taxon>
    </lineage>
</organism>
<dbReference type="PANTHER" id="PTHR30419">
    <property type="entry name" value="HTH-TYPE TRANSCRIPTIONAL REGULATOR YBHD"/>
    <property type="match status" value="1"/>
</dbReference>
<evidence type="ECO:0000256" key="1">
    <source>
        <dbReference type="ARBA" id="ARBA00009437"/>
    </source>
</evidence>
<keyword evidence="2" id="KW-0805">Transcription regulation</keyword>
<accession>A0ABR9ZR47</accession>
<sequence length="300" mass="34637">MHIREFEYVITVSEEKNFTRAAEKLFISQPSLSQSIKKIETHFNIKIFNRDKGVVTITTEGEIFIHYSKEIIQSINHMKSDFEKLVNAKTNTLDLGMPYHLGNLLMPGIISDFCKQYSDIKVSIHEATSTKLEEMIENEIIDIAILPLPLKNDKLEYTPFFKDEFVLIMSPSNHLNKYAYEHEDGKMYFNLLDAKDATFNLGIQGQRIRTINDIIFKKVGLKPKVNLGSSNIETMKNIALSGMGVTLLPKHYIDETKVNYYHLEKEQNFIWTASIVYNNFSELSESSLKLISMLKSHYAY</sequence>
<evidence type="ECO:0000256" key="4">
    <source>
        <dbReference type="ARBA" id="ARBA00023163"/>
    </source>
</evidence>
<dbReference type="PROSITE" id="PS50931">
    <property type="entry name" value="HTH_LYSR"/>
    <property type="match status" value="1"/>
</dbReference>
<keyword evidence="3" id="KW-0238">DNA-binding</keyword>
<evidence type="ECO:0000259" key="5">
    <source>
        <dbReference type="PROSITE" id="PS50931"/>
    </source>
</evidence>
<dbReference type="InterPro" id="IPR005119">
    <property type="entry name" value="LysR_subst-bd"/>
</dbReference>
<gene>
    <name evidence="6" type="ORF">ISU02_03270</name>
</gene>
<dbReference type="InterPro" id="IPR036388">
    <property type="entry name" value="WH-like_DNA-bd_sf"/>
</dbReference>
<keyword evidence="4" id="KW-0804">Transcription</keyword>
<reference evidence="6 7" key="1">
    <citation type="submission" date="2020-11" db="EMBL/GenBank/DDBJ databases">
        <title>Fusibacter basophilias sp. nov.</title>
        <authorList>
            <person name="Qiu D."/>
        </authorList>
    </citation>
    <scope>NUCLEOTIDE SEQUENCE [LARGE SCALE GENOMIC DNA]</scope>
    <source>
        <strain evidence="6 7">Q10-2</strain>
    </source>
</reference>
<dbReference type="CDD" id="cd05466">
    <property type="entry name" value="PBP2_LTTR_substrate"/>
    <property type="match status" value="1"/>
</dbReference>
<dbReference type="SUPFAM" id="SSF46785">
    <property type="entry name" value="Winged helix' DNA-binding domain"/>
    <property type="match status" value="1"/>
</dbReference>
<dbReference type="EMBL" id="JADKNH010000002">
    <property type="protein sequence ID" value="MBF4692119.1"/>
    <property type="molecule type" value="Genomic_DNA"/>
</dbReference>
<dbReference type="PANTHER" id="PTHR30419:SF8">
    <property type="entry name" value="NITROGEN ASSIMILATION TRANSCRIPTIONAL ACTIVATOR-RELATED"/>
    <property type="match status" value="1"/>
</dbReference>
<feature type="domain" description="HTH lysR-type" evidence="5">
    <location>
        <begin position="1"/>
        <end position="58"/>
    </location>
</feature>
<dbReference type="Proteomes" id="UP000614200">
    <property type="component" value="Unassembled WGS sequence"/>
</dbReference>
<dbReference type="Pfam" id="PF00126">
    <property type="entry name" value="HTH_1"/>
    <property type="match status" value="1"/>
</dbReference>
<evidence type="ECO:0000256" key="2">
    <source>
        <dbReference type="ARBA" id="ARBA00023015"/>
    </source>
</evidence>
<dbReference type="PRINTS" id="PR00039">
    <property type="entry name" value="HTHLYSR"/>
</dbReference>
<dbReference type="RefSeq" id="WP_194700363.1">
    <property type="nucleotide sequence ID" value="NZ_JADKNH010000002.1"/>
</dbReference>
<dbReference type="Pfam" id="PF03466">
    <property type="entry name" value="LysR_substrate"/>
    <property type="match status" value="1"/>
</dbReference>
<evidence type="ECO:0000313" key="7">
    <source>
        <dbReference type="Proteomes" id="UP000614200"/>
    </source>
</evidence>
<proteinExistence type="inferred from homology"/>
<comment type="similarity">
    <text evidence="1">Belongs to the LysR transcriptional regulatory family.</text>
</comment>
<dbReference type="InterPro" id="IPR000847">
    <property type="entry name" value="LysR_HTH_N"/>
</dbReference>
<dbReference type="InterPro" id="IPR050950">
    <property type="entry name" value="HTH-type_LysR_regulators"/>
</dbReference>
<keyword evidence="7" id="KW-1185">Reference proteome</keyword>
<evidence type="ECO:0000313" key="6">
    <source>
        <dbReference type="EMBL" id="MBF4692119.1"/>
    </source>
</evidence>
<evidence type="ECO:0000256" key="3">
    <source>
        <dbReference type="ARBA" id="ARBA00023125"/>
    </source>
</evidence>
<dbReference type="Gene3D" id="3.40.190.290">
    <property type="match status" value="1"/>
</dbReference>
<protein>
    <submittedName>
        <fullName evidence="6">LysR family transcriptional regulator</fullName>
    </submittedName>
</protein>
<dbReference type="SUPFAM" id="SSF53850">
    <property type="entry name" value="Periplasmic binding protein-like II"/>
    <property type="match status" value="1"/>
</dbReference>
<dbReference type="Gene3D" id="1.10.10.10">
    <property type="entry name" value="Winged helix-like DNA-binding domain superfamily/Winged helix DNA-binding domain"/>
    <property type="match status" value="1"/>
</dbReference>
<comment type="caution">
    <text evidence="6">The sequence shown here is derived from an EMBL/GenBank/DDBJ whole genome shotgun (WGS) entry which is preliminary data.</text>
</comment>